<keyword evidence="1" id="KW-0472">Membrane</keyword>
<feature type="transmembrane region" description="Helical" evidence="1">
    <location>
        <begin position="42"/>
        <end position="68"/>
    </location>
</feature>
<gene>
    <name evidence="3" type="ORF">WJX73_005335</name>
</gene>
<accession>A0AAW1PYN1</accession>
<keyword evidence="1" id="KW-1133">Transmembrane helix</keyword>
<dbReference type="Proteomes" id="UP001465755">
    <property type="component" value="Unassembled WGS sequence"/>
</dbReference>
<proteinExistence type="predicted"/>
<feature type="chain" id="PRO_5043676894" evidence="2">
    <location>
        <begin position="18"/>
        <end position="154"/>
    </location>
</feature>
<keyword evidence="1" id="KW-0812">Transmembrane</keyword>
<protein>
    <submittedName>
        <fullName evidence="3">Uncharacterized protein</fullName>
    </submittedName>
</protein>
<keyword evidence="2" id="KW-0732">Signal</keyword>
<comment type="caution">
    <text evidence="3">The sequence shown here is derived from an EMBL/GenBank/DDBJ whole genome shotgun (WGS) entry which is preliminary data.</text>
</comment>
<dbReference type="EMBL" id="JALJOQ010000004">
    <property type="protein sequence ID" value="KAK9813532.1"/>
    <property type="molecule type" value="Genomic_DNA"/>
</dbReference>
<evidence type="ECO:0000313" key="4">
    <source>
        <dbReference type="Proteomes" id="UP001465755"/>
    </source>
</evidence>
<name>A0AAW1PYN1_9CHLO</name>
<sequence length="154" mass="16473">MAAILLPLLGIAALGFALLHPSQTLAVTTTTYGFISTHPVVISAGVLVFLAVTLSPYLLVLGFAAALFSGIPYVPGPLRPLIPAPLLQAETSLADFSARIRGQASSEAKDVVTELDPRKQRFHLPEFRLPFSTMLVAPDMADVTSAVVRKEHRQ</sequence>
<keyword evidence="4" id="KW-1185">Reference proteome</keyword>
<evidence type="ECO:0000256" key="2">
    <source>
        <dbReference type="SAM" id="SignalP"/>
    </source>
</evidence>
<dbReference type="AlphaFoldDB" id="A0AAW1PYN1"/>
<feature type="signal peptide" evidence="2">
    <location>
        <begin position="1"/>
        <end position="17"/>
    </location>
</feature>
<evidence type="ECO:0000256" key="1">
    <source>
        <dbReference type="SAM" id="Phobius"/>
    </source>
</evidence>
<evidence type="ECO:0000313" key="3">
    <source>
        <dbReference type="EMBL" id="KAK9813532.1"/>
    </source>
</evidence>
<organism evidence="3 4">
    <name type="scientific">Symbiochloris irregularis</name>
    <dbReference type="NCBI Taxonomy" id="706552"/>
    <lineage>
        <taxon>Eukaryota</taxon>
        <taxon>Viridiplantae</taxon>
        <taxon>Chlorophyta</taxon>
        <taxon>core chlorophytes</taxon>
        <taxon>Trebouxiophyceae</taxon>
        <taxon>Trebouxiales</taxon>
        <taxon>Trebouxiaceae</taxon>
        <taxon>Symbiochloris</taxon>
    </lineage>
</organism>
<reference evidence="3 4" key="1">
    <citation type="journal article" date="2024" name="Nat. Commun.">
        <title>Phylogenomics reveals the evolutionary origins of lichenization in chlorophyte algae.</title>
        <authorList>
            <person name="Puginier C."/>
            <person name="Libourel C."/>
            <person name="Otte J."/>
            <person name="Skaloud P."/>
            <person name="Haon M."/>
            <person name="Grisel S."/>
            <person name="Petersen M."/>
            <person name="Berrin J.G."/>
            <person name="Delaux P.M."/>
            <person name="Dal Grande F."/>
            <person name="Keller J."/>
        </authorList>
    </citation>
    <scope>NUCLEOTIDE SEQUENCE [LARGE SCALE GENOMIC DNA]</scope>
    <source>
        <strain evidence="3 4">SAG 2036</strain>
    </source>
</reference>